<comment type="caution">
    <text evidence="6">The sequence shown here is derived from an EMBL/GenBank/DDBJ whole genome shotgun (WGS) entry which is preliminary data.</text>
</comment>
<evidence type="ECO:0000259" key="4">
    <source>
        <dbReference type="PROSITE" id="PS51192"/>
    </source>
</evidence>
<dbReference type="GO" id="GO:0006270">
    <property type="term" value="P:DNA replication initiation"/>
    <property type="evidence" value="ECO:0007669"/>
    <property type="project" value="TreeGrafter"/>
</dbReference>
<dbReference type="Pfam" id="PF00270">
    <property type="entry name" value="DEAD"/>
    <property type="match status" value="1"/>
</dbReference>
<evidence type="ECO:0000256" key="2">
    <source>
        <dbReference type="ARBA" id="ARBA00022840"/>
    </source>
</evidence>
<accession>A0A0R2GZH9</accession>
<feature type="domain" description="Helicase C-terminal" evidence="5">
    <location>
        <begin position="280"/>
        <end position="420"/>
    </location>
</feature>
<dbReference type="RefSeq" id="WP_084736802.1">
    <property type="nucleotide sequence ID" value="NZ_JQBM01000005.1"/>
</dbReference>
<keyword evidence="2" id="KW-0067">ATP-binding</keyword>
<keyword evidence="6" id="KW-0378">Hydrolase</keyword>
<name>A0A0R2GZH9_WEIVI</name>
<dbReference type="GO" id="GO:0043138">
    <property type="term" value="F:3'-5' DNA helicase activity"/>
    <property type="evidence" value="ECO:0007669"/>
    <property type="project" value="TreeGrafter"/>
</dbReference>
<dbReference type="Pfam" id="PF00271">
    <property type="entry name" value="Helicase_C"/>
    <property type="match status" value="1"/>
</dbReference>
<dbReference type="InterPro" id="IPR014001">
    <property type="entry name" value="Helicase_ATP-bd"/>
</dbReference>
<evidence type="ECO:0000256" key="1">
    <source>
        <dbReference type="ARBA" id="ARBA00022741"/>
    </source>
</evidence>
<keyword evidence="3" id="KW-0238">DNA-binding</keyword>
<sequence>MDGRMVVACKQSNKGDDATILYRPTIVENICQRCLSKIKKHWRLPNNILYCWNCATYGRIDENKWLMCHIETHTFEAPPECFYTWNGTLTPLQTDVANKILEGLKKRQDQLLYAVTGAGKTEILFPCIKWALEAGKRIAYVSPRVDVIREIAPRIMANFKIRYTIMHGEIKEQCDYTQLIFATIHQLYKFYHAFDLIIVDEADAFPLNGNQSLWYALAQVRSDRSTLLYMTATLSQDLKRLIRFEQVEVQNLLQRFHGYRLPNIQISVVGKCWKKALPFDIRQQFEQQKNPWIIFVPMIDDLESIKNKIEQLHLNLKVACVSSETSNREELIKKLKNGKIDILCTTIILERGITISNVQIIILDADKGKYSDETLLQIAGRSGRDVHFPKGKIIVYCQENTKQLNRIREIINGINREPNM</sequence>
<dbReference type="GO" id="GO:0006302">
    <property type="term" value="P:double-strand break repair"/>
    <property type="evidence" value="ECO:0007669"/>
    <property type="project" value="TreeGrafter"/>
</dbReference>
<dbReference type="InterPro" id="IPR027417">
    <property type="entry name" value="P-loop_NTPase"/>
</dbReference>
<dbReference type="Gene3D" id="3.40.50.300">
    <property type="entry name" value="P-loop containing nucleotide triphosphate hydrolases"/>
    <property type="match status" value="2"/>
</dbReference>
<gene>
    <name evidence="6" type="ORF">IV50_GL001453</name>
</gene>
<organism evidence="6 7">
    <name type="scientific">Weissella viridescens</name>
    <name type="common">Lactobacillus viridescens</name>
    <dbReference type="NCBI Taxonomy" id="1629"/>
    <lineage>
        <taxon>Bacteria</taxon>
        <taxon>Bacillati</taxon>
        <taxon>Bacillota</taxon>
        <taxon>Bacilli</taxon>
        <taxon>Lactobacillales</taxon>
        <taxon>Lactobacillaceae</taxon>
        <taxon>Weissella</taxon>
    </lineage>
</organism>
<dbReference type="AlphaFoldDB" id="A0A0R2GZH9"/>
<proteinExistence type="predicted"/>
<reference evidence="6 7" key="1">
    <citation type="journal article" date="2015" name="Genome Announc.">
        <title>Expanding the biotechnology potential of lactobacilli through comparative genomics of 213 strains and associated genera.</title>
        <authorList>
            <person name="Sun Z."/>
            <person name="Harris H.M."/>
            <person name="McCann A."/>
            <person name="Guo C."/>
            <person name="Argimon S."/>
            <person name="Zhang W."/>
            <person name="Yang X."/>
            <person name="Jeffery I.B."/>
            <person name="Cooney J.C."/>
            <person name="Kagawa T.F."/>
            <person name="Liu W."/>
            <person name="Song Y."/>
            <person name="Salvetti E."/>
            <person name="Wrobel A."/>
            <person name="Rasinkangas P."/>
            <person name="Parkhill J."/>
            <person name="Rea M.C."/>
            <person name="O'Sullivan O."/>
            <person name="Ritari J."/>
            <person name="Douillard F.P."/>
            <person name="Paul Ross R."/>
            <person name="Yang R."/>
            <person name="Briner A.E."/>
            <person name="Felis G.E."/>
            <person name="de Vos W.M."/>
            <person name="Barrangou R."/>
            <person name="Klaenhammer T.R."/>
            <person name="Caufield P.W."/>
            <person name="Cui Y."/>
            <person name="Zhang H."/>
            <person name="O'Toole P.W."/>
        </authorList>
    </citation>
    <scope>NUCLEOTIDE SEQUENCE [LARGE SCALE GENOMIC DNA]</scope>
    <source>
        <strain evidence="6 7">DSM 20410</strain>
    </source>
</reference>
<dbReference type="Proteomes" id="UP000051992">
    <property type="component" value="Unassembled WGS sequence"/>
</dbReference>
<dbReference type="PROSITE" id="PS51192">
    <property type="entry name" value="HELICASE_ATP_BIND_1"/>
    <property type="match status" value="1"/>
</dbReference>
<keyword evidence="6" id="KW-0347">Helicase</keyword>
<dbReference type="OrthoDB" id="2077914at2"/>
<evidence type="ECO:0000259" key="5">
    <source>
        <dbReference type="PROSITE" id="PS51194"/>
    </source>
</evidence>
<keyword evidence="7" id="KW-1185">Reference proteome</keyword>
<dbReference type="InterPro" id="IPR011545">
    <property type="entry name" value="DEAD/DEAH_box_helicase_dom"/>
</dbReference>
<evidence type="ECO:0000256" key="3">
    <source>
        <dbReference type="ARBA" id="ARBA00023125"/>
    </source>
</evidence>
<evidence type="ECO:0000313" key="7">
    <source>
        <dbReference type="Proteomes" id="UP000051992"/>
    </source>
</evidence>
<protein>
    <submittedName>
        <fullName evidence="6">Superfamily ii dna rna helicase</fullName>
    </submittedName>
</protein>
<dbReference type="SMART" id="SM00490">
    <property type="entry name" value="HELICc"/>
    <property type="match status" value="1"/>
</dbReference>
<keyword evidence="1" id="KW-0547">Nucleotide-binding</keyword>
<dbReference type="SUPFAM" id="SSF52540">
    <property type="entry name" value="P-loop containing nucleoside triphosphate hydrolases"/>
    <property type="match status" value="1"/>
</dbReference>
<dbReference type="SMART" id="SM00487">
    <property type="entry name" value="DEXDc"/>
    <property type="match status" value="1"/>
</dbReference>
<dbReference type="PROSITE" id="PS51194">
    <property type="entry name" value="HELICASE_CTER"/>
    <property type="match status" value="1"/>
</dbReference>
<dbReference type="PATRIC" id="fig|1629.5.peg.1468"/>
<dbReference type="PANTHER" id="PTHR30580">
    <property type="entry name" value="PRIMOSOMAL PROTEIN N"/>
    <property type="match status" value="1"/>
</dbReference>
<evidence type="ECO:0000313" key="6">
    <source>
        <dbReference type="EMBL" id="KRN45864.1"/>
    </source>
</evidence>
<dbReference type="EMBL" id="JQBM01000005">
    <property type="protein sequence ID" value="KRN45864.1"/>
    <property type="molecule type" value="Genomic_DNA"/>
</dbReference>
<dbReference type="InterPro" id="IPR001650">
    <property type="entry name" value="Helicase_C-like"/>
</dbReference>
<dbReference type="PANTHER" id="PTHR30580:SF1">
    <property type="entry name" value="COMF OPERON PROTEIN 1"/>
    <property type="match status" value="1"/>
</dbReference>
<dbReference type="GO" id="GO:0003677">
    <property type="term" value="F:DNA binding"/>
    <property type="evidence" value="ECO:0007669"/>
    <property type="project" value="UniProtKB-KW"/>
</dbReference>
<dbReference type="GO" id="GO:0006310">
    <property type="term" value="P:DNA recombination"/>
    <property type="evidence" value="ECO:0007669"/>
    <property type="project" value="TreeGrafter"/>
</dbReference>
<dbReference type="GO" id="GO:0005524">
    <property type="term" value="F:ATP binding"/>
    <property type="evidence" value="ECO:0007669"/>
    <property type="project" value="UniProtKB-KW"/>
</dbReference>
<feature type="domain" description="Helicase ATP-binding" evidence="4">
    <location>
        <begin position="101"/>
        <end position="252"/>
    </location>
</feature>